<reference evidence="1" key="1">
    <citation type="submission" date="2021-02" db="EMBL/GenBank/DDBJ databases">
        <authorList>
            <consortium name="DOE Joint Genome Institute"/>
            <person name="Ahrendt S."/>
            <person name="Looney B.P."/>
            <person name="Miyauchi S."/>
            <person name="Morin E."/>
            <person name="Drula E."/>
            <person name="Courty P.E."/>
            <person name="Chicoki N."/>
            <person name="Fauchery L."/>
            <person name="Kohler A."/>
            <person name="Kuo A."/>
            <person name="Labutti K."/>
            <person name="Pangilinan J."/>
            <person name="Lipzen A."/>
            <person name="Riley R."/>
            <person name="Andreopoulos W."/>
            <person name="He G."/>
            <person name="Johnson J."/>
            <person name="Barry K.W."/>
            <person name="Grigoriev I.V."/>
            <person name="Nagy L."/>
            <person name="Hibbett D."/>
            <person name="Henrissat B."/>
            <person name="Matheny P.B."/>
            <person name="Labbe J."/>
            <person name="Martin F."/>
        </authorList>
    </citation>
    <scope>NUCLEOTIDE SEQUENCE</scope>
    <source>
        <strain evidence="1">FP105234-sp</strain>
    </source>
</reference>
<sequence>MTVSTTQAARQSLRLLISPPPLHIRASALGSSALPSPSPQYARREVSYESPSGEAYERICSVICLYDFTSSDRDHLPFSKNDILEVVKQEESGWWAAVRNDGSEVGWIPAAYVRVLTEEAAEKLRNLREETKIPEFNLDQGSRSAPPSLKRLLDSPLSSSTTFSEDDDSESVDTSRLSVFDFLPPLETAETEYSNHPERNRKPVQLTDDEVKDSPILSVHPRRRVPEPIKLYPAPDPKGLFRLDKALPASPCPTSAAPNPEESESKLGIHNRSQSSGAISPQDRSRRRRPVLLDDHSSLQRLSSLIQTHNLEQLSAIASPVTATPLSPVAPPITARAGKIKQLLGDDDAQAFHNAKRAQANLPWYLRAKHGDDEIKLDYDGTVKAGTLSALVERLVIDPLRMSQQEAFRRAFLVTFRTFATAIEVFDLLVAQYEIDAPSGLSEEQFEHWKHEKLRPTQKRVLTVLTMWLEEFDLLNQDPEVAPRLQEFLSLIVSPAAMSLTAKHMLISLERLTFAEPVQQDKSERRPSKRWKKIRKNDNYDLVHMDPSELAHHLCLYEHSLYVKVRSQECFTWTKMREGDAVKNVSTFCATSDRLANWVKASILEVDGLGKRANVVDFWIRVAEKCRTLNNFSSMSAIVAALSSTVVSRLHFTWLNSGRESSLEPLLKFNAPGGNYSYYRGVLEAVDGPCVPFAGPFLKSIVYAQDQHADNVVVQSPTSPQKQFTLVHFVKRQKWYEMTHALLRFQSKSYPFTEVAGVATFIQGQMGKAAAKDERWYWTRSDQLQQAELLHADIRKGLEAAGF</sequence>
<evidence type="ECO:0000313" key="2">
    <source>
        <dbReference type="Proteomes" id="UP000814033"/>
    </source>
</evidence>
<proteinExistence type="predicted"/>
<dbReference type="EMBL" id="MU275860">
    <property type="protein sequence ID" value="KAI0050629.1"/>
    <property type="molecule type" value="Genomic_DNA"/>
</dbReference>
<reference evidence="1" key="2">
    <citation type="journal article" date="2022" name="New Phytol.">
        <title>Evolutionary transition to the ectomycorrhizal habit in the genomes of a hyperdiverse lineage of mushroom-forming fungi.</title>
        <authorList>
            <person name="Looney B."/>
            <person name="Miyauchi S."/>
            <person name="Morin E."/>
            <person name="Drula E."/>
            <person name="Courty P.E."/>
            <person name="Kohler A."/>
            <person name="Kuo A."/>
            <person name="LaButti K."/>
            <person name="Pangilinan J."/>
            <person name="Lipzen A."/>
            <person name="Riley R."/>
            <person name="Andreopoulos W."/>
            <person name="He G."/>
            <person name="Johnson J."/>
            <person name="Nolan M."/>
            <person name="Tritt A."/>
            <person name="Barry K.W."/>
            <person name="Grigoriev I.V."/>
            <person name="Nagy L.G."/>
            <person name="Hibbett D."/>
            <person name="Henrissat B."/>
            <person name="Matheny P.B."/>
            <person name="Labbe J."/>
            <person name="Martin F.M."/>
        </authorList>
    </citation>
    <scope>NUCLEOTIDE SEQUENCE</scope>
    <source>
        <strain evidence="1">FP105234-sp</strain>
    </source>
</reference>
<organism evidence="1 2">
    <name type="scientific">Auriscalpium vulgare</name>
    <dbReference type="NCBI Taxonomy" id="40419"/>
    <lineage>
        <taxon>Eukaryota</taxon>
        <taxon>Fungi</taxon>
        <taxon>Dikarya</taxon>
        <taxon>Basidiomycota</taxon>
        <taxon>Agaricomycotina</taxon>
        <taxon>Agaricomycetes</taxon>
        <taxon>Russulales</taxon>
        <taxon>Auriscalpiaceae</taxon>
        <taxon>Auriscalpium</taxon>
    </lineage>
</organism>
<name>A0ACB8S2B1_9AGAM</name>
<gene>
    <name evidence="1" type="ORF">FA95DRAFT_577687</name>
</gene>
<protein>
    <submittedName>
        <fullName evidence="1">Ras GEF</fullName>
    </submittedName>
</protein>
<accession>A0ACB8S2B1</accession>
<comment type="caution">
    <text evidence="1">The sequence shown here is derived from an EMBL/GenBank/DDBJ whole genome shotgun (WGS) entry which is preliminary data.</text>
</comment>
<dbReference type="Proteomes" id="UP000814033">
    <property type="component" value="Unassembled WGS sequence"/>
</dbReference>
<evidence type="ECO:0000313" key="1">
    <source>
        <dbReference type="EMBL" id="KAI0050629.1"/>
    </source>
</evidence>
<keyword evidence="2" id="KW-1185">Reference proteome</keyword>